<dbReference type="SUPFAM" id="SSF46785">
    <property type="entry name" value="Winged helix' DNA-binding domain"/>
    <property type="match status" value="1"/>
</dbReference>
<dbReference type="PROSITE" id="PS50995">
    <property type="entry name" value="HTH_MARR_2"/>
    <property type="match status" value="1"/>
</dbReference>
<dbReference type="EMBL" id="BAABDC010000007">
    <property type="protein sequence ID" value="GAA3716828.1"/>
    <property type="molecule type" value="Genomic_DNA"/>
</dbReference>
<reference evidence="3" key="1">
    <citation type="journal article" date="2019" name="Int. J. Syst. Evol. Microbiol.">
        <title>The Global Catalogue of Microorganisms (GCM) 10K type strain sequencing project: providing services to taxonomists for standard genome sequencing and annotation.</title>
        <authorList>
            <consortium name="The Broad Institute Genomics Platform"/>
            <consortium name="The Broad Institute Genome Sequencing Center for Infectious Disease"/>
            <person name="Wu L."/>
            <person name="Ma J."/>
        </authorList>
    </citation>
    <scope>NUCLEOTIDE SEQUENCE [LARGE SCALE GENOMIC DNA]</scope>
    <source>
        <strain evidence="3">JCM 17125</strain>
    </source>
</reference>
<keyword evidence="3" id="KW-1185">Reference proteome</keyword>
<feature type="domain" description="HTH marR-type" evidence="1">
    <location>
        <begin position="15"/>
        <end position="150"/>
    </location>
</feature>
<proteinExistence type="predicted"/>
<protein>
    <recommendedName>
        <fullName evidence="1">HTH marR-type domain-containing protein</fullName>
    </recommendedName>
</protein>
<evidence type="ECO:0000313" key="2">
    <source>
        <dbReference type="EMBL" id="GAA3716828.1"/>
    </source>
</evidence>
<dbReference type="InterPro" id="IPR036390">
    <property type="entry name" value="WH_DNA-bd_sf"/>
</dbReference>
<comment type="caution">
    <text evidence="2">The sequence shown here is derived from an EMBL/GenBank/DDBJ whole genome shotgun (WGS) entry which is preliminary data.</text>
</comment>
<dbReference type="PRINTS" id="PR00598">
    <property type="entry name" value="HTHMARR"/>
</dbReference>
<dbReference type="PANTHER" id="PTHR33164">
    <property type="entry name" value="TRANSCRIPTIONAL REGULATOR, MARR FAMILY"/>
    <property type="match status" value="1"/>
</dbReference>
<evidence type="ECO:0000313" key="3">
    <source>
        <dbReference type="Proteomes" id="UP001501468"/>
    </source>
</evidence>
<dbReference type="InterPro" id="IPR039422">
    <property type="entry name" value="MarR/SlyA-like"/>
</dbReference>
<dbReference type="SMART" id="SM00347">
    <property type="entry name" value="HTH_MARR"/>
    <property type="match status" value="1"/>
</dbReference>
<dbReference type="InterPro" id="IPR036388">
    <property type="entry name" value="WH-like_DNA-bd_sf"/>
</dbReference>
<name>A0ABP7EGC5_9MICO</name>
<dbReference type="Proteomes" id="UP001501468">
    <property type="component" value="Unassembled WGS sequence"/>
</dbReference>
<accession>A0ABP7EGC5</accession>
<dbReference type="PANTHER" id="PTHR33164:SF106">
    <property type="entry name" value="TRANSCRIPTIONAL REGULATORY PROTEIN"/>
    <property type="match status" value="1"/>
</dbReference>
<gene>
    <name evidence="2" type="ORF">GCM10022399_36910</name>
</gene>
<evidence type="ECO:0000259" key="1">
    <source>
        <dbReference type="PROSITE" id="PS50995"/>
    </source>
</evidence>
<dbReference type="InterPro" id="IPR000835">
    <property type="entry name" value="HTH_MarR-typ"/>
</dbReference>
<organism evidence="2 3">
    <name type="scientific">Terrabacter ginsenosidimutans</name>
    <dbReference type="NCBI Taxonomy" id="490575"/>
    <lineage>
        <taxon>Bacteria</taxon>
        <taxon>Bacillati</taxon>
        <taxon>Actinomycetota</taxon>
        <taxon>Actinomycetes</taxon>
        <taxon>Micrococcales</taxon>
        <taxon>Intrasporangiaceae</taxon>
        <taxon>Terrabacter</taxon>
    </lineage>
</organism>
<sequence>MLMSAARQPSRPTDREQLTEALGHAMQQYQRSVQAFDDTVGRRLGLGPTDLRCLDWLVDGPKSAGQLSTATGLRPAATTALIDRLVKRGLVRRTRSDRDRRTVLVEITELGQAQTWEAYGPLVRAGQPMLDELSTEQLAFMADYLRRITTLTDEHRTLLARQAPDRP</sequence>
<dbReference type="Pfam" id="PF12802">
    <property type="entry name" value="MarR_2"/>
    <property type="match status" value="1"/>
</dbReference>
<dbReference type="Gene3D" id="1.10.10.10">
    <property type="entry name" value="Winged helix-like DNA-binding domain superfamily/Winged helix DNA-binding domain"/>
    <property type="match status" value="1"/>
</dbReference>